<feature type="domain" description="CARD" evidence="2">
    <location>
        <begin position="25"/>
        <end position="103"/>
    </location>
</feature>
<dbReference type="PROSITE" id="PS50017">
    <property type="entry name" value="DEATH_DOMAIN"/>
    <property type="match status" value="1"/>
</dbReference>
<evidence type="ECO:0000313" key="4">
    <source>
        <dbReference type="Proteomes" id="UP000319801"/>
    </source>
</evidence>
<dbReference type="EMBL" id="VCAZ01000034">
    <property type="protein sequence ID" value="TSL61203.1"/>
    <property type="molecule type" value="Genomic_DNA"/>
</dbReference>
<dbReference type="CDD" id="cd01671">
    <property type="entry name" value="CARD"/>
    <property type="match status" value="1"/>
</dbReference>
<accession>A0A556U0B6</accession>
<gene>
    <name evidence="3" type="ORF">Baya_6474</name>
</gene>
<protein>
    <submittedName>
        <fullName evidence="3">Death domain-containing protein CRADD</fullName>
    </submittedName>
</protein>
<organism evidence="3 4">
    <name type="scientific">Bagarius yarrelli</name>
    <name type="common">Goonch</name>
    <name type="synonym">Bagrus yarrelli</name>
    <dbReference type="NCBI Taxonomy" id="175774"/>
    <lineage>
        <taxon>Eukaryota</taxon>
        <taxon>Metazoa</taxon>
        <taxon>Chordata</taxon>
        <taxon>Craniata</taxon>
        <taxon>Vertebrata</taxon>
        <taxon>Euteleostomi</taxon>
        <taxon>Actinopterygii</taxon>
        <taxon>Neopterygii</taxon>
        <taxon>Teleostei</taxon>
        <taxon>Ostariophysi</taxon>
        <taxon>Siluriformes</taxon>
        <taxon>Sisoridae</taxon>
        <taxon>Sisorinae</taxon>
        <taxon>Bagarius</taxon>
    </lineage>
</organism>
<feature type="domain" description="Death" evidence="1">
    <location>
        <begin position="133"/>
        <end position="206"/>
    </location>
</feature>
<dbReference type="InterPro" id="IPR001315">
    <property type="entry name" value="CARD"/>
</dbReference>
<dbReference type="OrthoDB" id="8947098at2759"/>
<evidence type="ECO:0000259" key="1">
    <source>
        <dbReference type="PROSITE" id="PS50017"/>
    </source>
</evidence>
<dbReference type="InterPro" id="IPR000488">
    <property type="entry name" value="Death_dom"/>
</dbReference>
<dbReference type="Pfam" id="PF00619">
    <property type="entry name" value="CARD"/>
    <property type="match status" value="1"/>
</dbReference>
<dbReference type="Proteomes" id="UP000319801">
    <property type="component" value="Unassembled WGS sequence"/>
</dbReference>
<sequence>MESPENMHLKGKNQREYFNPGWLQIQLVALDSYRSLKPQLIDALCGDPDFLLQHCHSSRLVTQREYQHVKAAAVPSDKARDILDYMMSKDGKRVQRFLNLLKEKQIQEAFPKLEFLNHLPQNKLSATGCRTVTEKQLMMVARYIGTNWKEVGRVALELTSVRLEQIVEENPHNHRERVFSMLNLWSMREREKATAARLHTLLTQVDIGVAPGSIDFLLEES</sequence>
<dbReference type="GO" id="GO:0007165">
    <property type="term" value="P:signal transduction"/>
    <property type="evidence" value="ECO:0007669"/>
    <property type="project" value="InterPro"/>
</dbReference>
<dbReference type="PROSITE" id="PS50209">
    <property type="entry name" value="CARD"/>
    <property type="match status" value="1"/>
</dbReference>
<dbReference type="InterPro" id="IPR011029">
    <property type="entry name" value="DEATH-like_dom_sf"/>
</dbReference>
<proteinExistence type="predicted"/>
<dbReference type="Gene3D" id="1.10.533.10">
    <property type="entry name" value="Death Domain, Fas"/>
    <property type="match status" value="2"/>
</dbReference>
<keyword evidence="4" id="KW-1185">Reference proteome</keyword>
<evidence type="ECO:0000313" key="3">
    <source>
        <dbReference type="EMBL" id="TSL61203.1"/>
    </source>
</evidence>
<dbReference type="GO" id="GO:0042981">
    <property type="term" value="P:regulation of apoptotic process"/>
    <property type="evidence" value="ECO:0007669"/>
    <property type="project" value="InterPro"/>
</dbReference>
<dbReference type="CDD" id="cd01670">
    <property type="entry name" value="Death"/>
    <property type="match status" value="1"/>
</dbReference>
<dbReference type="SUPFAM" id="SSF47986">
    <property type="entry name" value="DEATH domain"/>
    <property type="match status" value="2"/>
</dbReference>
<dbReference type="Pfam" id="PF00531">
    <property type="entry name" value="Death"/>
    <property type="match status" value="1"/>
</dbReference>
<evidence type="ECO:0000259" key="2">
    <source>
        <dbReference type="PROSITE" id="PS50209"/>
    </source>
</evidence>
<comment type="caution">
    <text evidence="3">The sequence shown here is derived from an EMBL/GenBank/DDBJ whole genome shotgun (WGS) entry which is preliminary data.</text>
</comment>
<reference evidence="3 4" key="1">
    <citation type="journal article" date="2019" name="Genome Biol. Evol.">
        <title>Whole-Genome Sequencing of the Giant Devil Catfish, Bagarius yarrelli.</title>
        <authorList>
            <person name="Jiang W."/>
            <person name="Lv Y."/>
            <person name="Cheng L."/>
            <person name="Yang K."/>
            <person name="Chao B."/>
            <person name="Wang X."/>
            <person name="Li Y."/>
            <person name="Pan X."/>
            <person name="You X."/>
            <person name="Zhang Y."/>
            <person name="Yang J."/>
            <person name="Li J."/>
            <person name="Zhang X."/>
            <person name="Liu S."/>
            <person name="Sun C."/>
            <person name="Yang J."/>
            <person name="Shi Q."/>
        </authorList>
    </citation>
    <scope>NUCLEOTIDE SEQUENCE [LARGE SCALE GENOMIC DNA]</scope>
    <source>
        <strain evidence="3">JWS20170419001</strain>
        <tissue evidence="3">Muscle</tissue>
    </source>
</reference>
<name>A0A556U0B6_BAGYA</name>
<dbReference type="AlphaFoldDB" id="A0A556U0B6"/>